<dbReference type="InterPro" id="IPR011827">
    <property type="entry name" value="LeuD_type2/HacB/DmdB"/>
</dbReference>
<evidence type="ECO:0000313" key="8">
    <source>
        <dbReference type="Proteomes" id="UP000215559"/>
    </source>
</evidence>
<dbReference type="InterPro" id="IPR015928">
    <property type="entry name" value="Aconitase/3IPM_dehydase_swvl"/>
</dbReference>
<dbReference type="PANTHER" id="PTHR43822:SF2">
    <property type="entry name" value="HOMOACONITASE, MITOCHONDRIAL"/>
    <property type="match status" value="1"/>
</dbReference>
<accession>A0A235BUV9</accession>
<dbReference type="InterPro" id="IPR036008">
    <property type="entry name" value="Aconitase_4Fe-4S_dom"/>
</dbReference>
<keyword evidence="1" id="KW-0479">Metal-binding</keyword>
<dbReference type="AlphaFoldDB" id="A0A235BUV9"/>
<evidence type="ECO:0000256" key="3">
    <source>
        <dbReference type="ARBA" id="ARBA00023014"/>
    </source>
</evidence>
<dbReference type="NCBIfam" id="TIGR02087">
    <property type="entry name" value="LEUD_arch"/>
    <property type="match status" value="1"/>
</dbReference>
<name>A0A235BUV9_UNCW3</name>
<dbReference type="PANTHER" id="PTHR43822">
    <property type="entry name" value="HOMOACONITASE, MITOCHONDRIAL-RELATED"/>
    <property type="match status" value="1"/>
</dbReference>
<dbReference type="EMBL" id="NOZP01000081">
    <property type="protein sequence ID" value="OYD15849.1"/>
    <property type="molecule type" value="Genomic_DNA"/>
</dbReference>
<dbReference type="SUPFAM" id="SSF52016">
    <property type="entry name" value="LeuD/IlvD-like"/>
    <property type="match status" value="1"/>
</dbReference>
<protein>
    <submittedName>
        <fullName evidence="7">Homoaconitate hydratase</fullName>
    </submittedName>
</protein>
<organism evidence="7 8">
    <name type="scientific">candidate division WOR-3 bacterium JGI_Cruoil_03_51_56</name>
    <dbReference type="NCBI Taxonomy" id="1973747"/>
    <lineage>
        <taxon>Bacteria</taxon>
        <taxon>Bacteria division WOR-3</taxon>
    </lineage>
</organism>
<evidence type="ECO:0000256" key="1">
    <source>
        <dbReference type="ARBA" id="ARBA00022723"/>
    </source>
</evidence>
<dbReference type="Gene3D" id="3.20.19.10">
    <property type="entry name" value="Aconitase, domain 4"/>
    <property type="match status" value="1"/>
</dbReference>
<proteinExistence type="predicted"/>
<comment type="caution">
    <text evidence="7">The sequence shown here is derived from an EMBL/GenBank/DDBJ whole genome shotgun (WGS) entry which is preliminary data.</text>
</comment>
<dbReference type="InterPro" id="IPR001030">
    <property type="entry name" value="Acoase/IPM_deHydtase_lsu_aba"/>
</dbReference>
<evidence type="ECO:0000259" key="6">
    <source>
        <dbReference type="Pfam" id="PF00694"/>
    </source>
</evidence>
<evidence type="ECO:0000256" key="2">
    <source>
        <dbReference type="ARBA" id="ARBA00023004"/>
    </source>
</evidence>
<reference evidence="7 8" key="1">
    <citation type="submission" date="2017-07" db="EMBL/GenBank/DDBJ databases">
        <title>Recovery of genomes from metagenomes via a dereplication, aggregation, and scoring strategy.</title>
        <authorList>
            <person name="Sieber C.M."/>
            <person name="Probst A.J."/>
            <person name="Sharrar A."/>
            <person name="Thomas B.C."/>
            <person name="Hess M."/>
            <person name="Tringe S.G."/>
            <person name="Banfield J.F."/>
        </authorList>
    </citation>
    <scope>NUCLEOTIDE SEQUENCE [LARGE SCALE GENOMIC DNA]</scope>
    <source>
        <strain evidence="7">JGI_Cruoil_03_51_56</strain>
    </source>
</reference>
<keyword evidence="3" id="KW-0411">Iron-sulfur</keyword>
<dbReference type="InterPro" id="IPR000573">
    <property type="entry name" value="AconitaseA/IPMdHydase_ssu_swvl"/>
</dbReference>
<keyword evidence="2" id="KW-0408">Iron</keyword>
<evidence type="ECO:0000256" key="4">
    <source>
        <dbReference type="ARBA" id="ARBA00023239"/>
    </source>
</evidence>
<evidence type="ECO:0000259" key="5">
    <source>
        <dbReference type="Pfam" id="PF00330"/>
    </source>
</evidence>
<feature type="domain" description="Aconitase A/isopropylmalate dehydratase small subunit swivel" evidence="6">
    <location>
        <begin position="492"/>
        <end position="551"/>
    </location>
</feature>
<dbReference type="Proteomes" id="UP000215559">
    <property type="component" value="Unassembled WGS sequence"/>
</dbReference>
<evidence type="ECO:0000313" key="7">
    <source>
        <dbReference type="EMBL" id="OYD15849.1"/>
    </source>
</evidence>
<feature type="domain" description="Aconitase/3-isopropylmalate dehydratase large subunit alpha/beta/alpha" evidence="5">
    <location>
        <begin position="7"/>
        <end position="405"/>
    </location>
</feature>
<dbReference type="Gene3D" id="3.30.499.10">
    <property type="entry name" value="Aconitase, domain 3"/>
    <property type="match status" value="2"/>
</dbReference>
<dbReference type="GO" id="GO:0046872">
    <property type="term" value="F:metal ion binding"/>
    <property type="evidence" value="ECO:0007669"/>
    <property type="project" value="UniProtKB-KW"/>
</dbReference>
<dbReference type="InterPro" id="IPR050067">
    <property type="entry name" value="IPM_dehydratase_rel_enz"/>
</dbReference>
<dbReference type="GO" id="GO:0170038">
    <property type="term" value="P:proteinogenic amino acid biosynthetic process"/>
    <property type="evidence" value="ECO:0007669"/>
    <property type="project" value="UniProtKB-ARBA"/>
</dbReference>
<dbReference type="NCBIfam" id="NF001614">
    <property type="entry name" value="PRK00402.1"/>
    <property type="match status" value="1"/>
</dbReference>
<dbReference type="Pfam" id="PF00330">
    <property type="entry name" value="Aconitase"/>
    <property type="match status" value="1"/>
</dbReference>
<dbReference type="Pfam" id="PF00694">
    <property type="entry name" value="Aconitase_C"/>
    <property type="match status" value="1"/>
</dbReference>
<dbReference type="GO" id="GO:0170034">
    <property type="term" value="P:L-amino acid biosynthetic process"/>
    <property type="evidence" value="ECO:0007669"/>
    <property type="project" value="UniProtKB-ARBA"/>
</dbReference>
<dbReference type="InterPro" id="IPR015931">
    <property type="entry name" value="Acnase/IPM_dHydase_lsu_aba_1/3"/>
</dbReference>
<dbReference type="PRINTS" id="PR00415">
    <property type="entry name" value="ACONITASE"/>
</dbReference>
<dbReference type="GO" id="GO:0016836">
    <property type="term" value="F:hydro-lyase activity"/>
    <property type="evidence" value="ECO:0007669"/>
    <property type="project" value="InterPro"/>
</dbReference>
<dbReference type="SUPFAM" id="SSF53732">
    <property type="entry name" value="Aconitase iron-sulfur domain"/>
    <property type="match status" value="1"/>
</dbReference>
<gene>
    <name evidence="7" type="ORF">CH330_04475</name>
</gene>
<sequence length="610" mass="65864">MGSTIIEKIIAEHCGRKVSPGDTVELLIDARIARDFGGANVVKNLEQHKLGIDDLKRTFFTFDCNPTGSDQGYAANQQFCRIFARQEGIRLFDINKGIGTHLAIDHGLVLPGGTLISTDSHANIVGAIGAFGQGMGDRDIAYAFAFGKVWFVVPPTVKLIFEGMPHKGTGAKDVVLALLRHFGAHGLLGYAAELYGEYIDQLKLDGRITIASMATEMGAIALLIPPNREVIDYCRSRTDTEFTPLYADPSSEYQKTETIDISELLPLISRPGHPDDVVRVSDIAGRKIDSAFIGCCTNGRLEDMRTAAQILKGHKVAPDVVLKVVPTTDRIWHECLHSGIIDIFKQAGALVGNAGCAGCAAGQIGQNGPGEVTISTGNRNFPGKQGKGEVYLASPATAAASAIAGIITIPDAIPDKPAVRRITPYASRITPEASRLTHHDLLSKPTVIQGRVWVVSQDDIDTDMIFHNRYLAVTDISEMGQYAFGNLEGWKDFAEKTQAGDIIVTGRNFGAGSSRQQAVDCFKSLGISLIIARSFGSIYFRNAVNAGLAVIQTNLTESGIKNRDKIEINLSSGEVRILNSGKTVKARPFSPVQMEIYQRGGLLAHYTRSK</sequence>
<keyword evidence="4" id="KW-0456">Lyase</keyword>
<dbReference type="GO" id="GO:0051536">
    <property type="term" value="F:iron-sulfur cluster binding"/>
    <property type="evidence" value="ECO:0007669"/>
    <property type="project" value="UniProtKB-KW"/>
</dbReference>